<proteinExistence type="inferred from homology"/>
<dbReference type="InterPro" id="IPR014284">
    <property type="entry name" value="RNA_pol_sigma-70_dom"/>
</dbReference>
<dbReference type="PANTHER" id="PTHR43133:SF45">
    <property type="entry name" value="RNA POLYMERASE ECF-TYPE SIGMA FACTOR"/>
    <property type="match status" value="1"/>
</dbReference>
<gene>
    <name evidence="7" type="ORF">C5O00_12810</name>
</gene>
<keyword evidence="3" id="KW-0731">Sigma factor</keyword>
<dbReference type="InterPro" id="IPR036388">
    <property type="entry name" value="WH-like_DNA-bd_sf"/>
</dbReference>
<dbReference type="AlphaFoldDB" id="A0A2S0HZE4"/>
<dbReference type="Gene3D" id="1.10.1740.10">
    <property type="match status" value="1"/>
</dbReference>
<dbReference type="Proteomes" id="UP000238442">
    <property type="component" value="Chromosome"/>
</dbReference>
<dbReference type="InterPro" id="IPR039425">
    <property type="entry name" value="RNA_pol_sigma-70-like"/>
</dbReference>
<evidence type="ECO:0000313" key="8">
    <source>
        <dbReference type="Proteomes" id="UP000238442"/>
    </source>
</evidence>
<dbReference type="Pfam" id="PF04542">
    <property type="entry name" value="Sigma70_r2"/>
    <property type="match status" value="1"/>
</dbReference>
<evidence type="ECO:0000256" key="3">
    <source>
        <dbReference type="ARBA" id="ARBA00023082"/>
    </source>
</evidence>
<dbReference type="Gene3D" id="1.10.10.10">
    <property type="entry name" value="Winged helix-like DNA-binding domain superfamily/Winged helix DNA-binding domain"/>
    <property type="match status" value="1"/>
</dbReference>
<feature type="domain" description="RNA polymerase sigma factor 70 region 4 type 2" evidence="6">
    <location>
        <begin position="104"/>
        <end position="154"/>
    </location>
</feature>
<dbReference type="Pfam" id="PF08281">
    <property type="entry name" value="Sigma70_r4_2"/>
    <property type="match status" value="1"/>
</dbReference>
<keyword evidence="2" id="KW-0805">Transcription regulation</keyword>
<keyword evidence="8" id="KW-1185">Reference proteome</keyword>
<dbReference type="GO" id="GO:0003677">
    <property type="term" value="F:DNA binding"/>
    <property type="evidence" value="ECO:0007669"/>
    <property type="project" value="InterPro"/>
</dbReference>
<feature type="domain" description="RNA polymerase sigma-70 region 2" evidence="5">
    <location>
        <begin position="11"/>
        <end position="76"/>
    </location>
</feature>
<evidence type="ECO:0000256" key="2">
    <source>
        <dbReference type="ARBA" id="ARBA00023015"/>
    </source>
</evidence>
<dbReference type="GO" id="GO:0006352">
    <property type="term" value="P:DNA-templated transcription initiation"/>
    <property type="evidence" value="ECO:0007669"/>
    <property type="project" value="InterPro"/>
</dbReference>
<dbReference type="EMBL" id="CP027062">
    <property type="protein sequence ID" value="AVI51986.1"/>
    <property type="molecule type" value="Genomic_DNA"/>
</dbReference>
<dbReference type="KEGG" id="aue:C5O00_12810"/>
<sequence length="160" mass="18959">MSREEAFIKIIKDHEGIIYKIARIYADITEEQADLYQEIVFQMWKSFESFRGEAKISTWMYRIALNTALFHSKQKNKRGRNVSLDKIVLKQENYDPVMEDRLKILYQQIRRLNDLEKAVILLFLEGRTHEEISAITGLSHTNVGTRISRIKDKLRKTIKK</sequence>
<dbReference type="RefSeq" id="WP_105217226.1">
    <property type="nucleotide sequence ID" value="NZ_CP027062.1"/>
</dbReference>
<dbReference type="GO" id="GO:0016987">
    <property type="term" value="F:sigma factor activity"/>
    <property type="evidence" value="ECO:0007669"/>
    <property type="project" value="UniProtKB-KW"/>
</dbReference>
<name>A0A2S0HZE4_9FLAO</name>
<dbReference type="InterPro" id="IPR007627">
    <property type="entry name" value="RNA_pol_sigma70_r2"/>
</dbReference>
<dbReference type="PANTHER" id="PTHR43133">
    <property type="entry name" value="RNA POLYMERASE ECF-TYPE SIGMA FACTO"/>
    <property type="match status" value="1"/>
</dbReference>
<evidence type="ECO:0000256" key="1">
    <source>
        <dbReference type="ARBA" id="ARBA00010641"/>
    </source>
</evidence>
<dbReference type="NCBIfam" id="TIGR02937">
    <property type="entry name" value="sigma70-ECF"/>
    <property type="match status" value="1"/>
</dbReference>
<dbReference type="SUPFAM" id="SSF88659">
    <property type="entry name" value="Sigma3 and sigma4 domains of RNA polymerase sigma factors"/>
    <property type="match status" value="1"/>
</dbReference>
<accession>A0A2S0HZE4</accession>
<protein>
    <submittedName>
        <fullName evidence="7">Sigma-70 family RNA polymerase sigma factor</fullName>
    </submittedName>
</protein>
<organism evidence="7 8">
    <name type="scientific">Pukyongia salina</name>
    <dbReference type="NCBI Taxonomy" id="2094025"/>
    <lineage>
        <taxon>Bacteria</taxon>
        <taxon>Pseudomonadati</taxon>
        <taxon>Bacteroidota</taxon>
        <taxon>Flavobacteriia</taxon>
        <taxon>Flavobacteriales</taxon>
        <taxon>Flavobacteriaceae</taxon>
        <taxon>Pukyongia</taxon>
    </lineage>
</organism>
<evidence type="ECO:0000259" key="6">
    <source>
        <dbReference type="Pfam" id="PF08281"/>
    </source>
</evidence>
<dbReference type="SUPFAM" id="SSF88946">
    <property type="entry name" value="Sigma2 domain of RNA polymerase sigma factors"/>
    <property type="match status" value="1"/>
</dbReference>
<reference evidence="7 8" key="1">
    <citation type="submission" date="2018-02" db="EMBL/GenBank/DDBJ databases">
        <title>Genomic analysis of the strain RR4-38 isolated from a seawater recirculating aquaculture system.</title>
        <authorList>
            <person name="Kim Y.-S."/>
            <person name="Jang Y.H."/>
            <person name="Kim K.-H."/>
        </authorList>
    </citation>
    <scope>NUCLEOTIDE SEQUENCE [LARGE SCALE GENOMIC DNA]</scope>
    <source>
        <strain evidence="7 8">RR4-38</strain>
    </source>
</reference>
<dbReference type="OrthoDB" id="9780326at2"/>
<keyword evidence="4" id="KW-0804">Transcription</keyword>
<dbReference type="InterPro" id="IPR013324">
    <property type="entry name" value="RNA_pol_sigma_r3/r4-like"/>
</dbReference>
<dbReference type="InterPro" id="IPR013325">
    <property type="entry name" value="RNA_pol_sigma_r2"/>
</dbReference>
<evidence type="ECO:0000313" key="7">
    <source>
        <dbReference type="EMBL" id="AVI51986.1"/>
    </source>
</evidence>
<dbReference type="InterPro" id="IPR013249">
    <property type="entry name" value="RNA_pol_sigma70_r4_t2"/>
</dbReference>
<evidence type="ECO:0000256" key="4">
    <source>
        <dbReference type="ARBA" id="ARBA00023163"/>
    </source>
</evidence>
<comment type="similarity">
    <text evidence="1">Belongs to the sigma-70 factor family. ECF subfamily.</text>
</comment>
<evidence type="ECO:0000259" key="5">
    <source>
        <dbReference type="Pfam" id="PF04542"/>
    </source>
</evidence>